<gene>
    <name evidence="1" type="ORF">ACFQIC_07695</name>
</gene>
<protein>
    <submittedName>
        <fullName evidence="1">Sigma factor G inhibitor Gin</fullName>
    </submittedName>
</protein>
<name>A0ABW2EHE2_9BACI</name>
<comment type="caution">
    <text evidence="1">The sequence shown here is derived from an EMBL/GenBank/DDBJ whole genome shotgun (WGS) entry which is preliminary data.</text>
</comment>
<organism evidence="1 2">
    <name type="scientific">Halobacillus seohaensis</name>
    <dbReference type="NCBI Taxonomy" id="447421"/>
    <lineage>
        <taxon>Bacteria</taxon>
        <taxon>Bacillati</taxon>
        <taxon>Bacillota</taxon>
        <taxon>Bacilli</taxon>
        <taxon>Bacillales</taxon>
        <taxon>Bacillaceae</taxon>
        <taxon>Halobacillus</taxon>
    </lineage>
</organism>
<evidence type="ECO:0000313" key="1">
    <source>
        <dbReference type="EMBL" id="MFC7061739.1"/>
    </source>
</evidence>
<reference evidence="2" key="1">
    <citation type="journal article" date="2019" name="Int. J. Syst. Evol. Microbiol.">
        <title>The Global Catalogue of Microorganisms (GCM) 10K type strain sequencing project: providing services to taxonomists for standard genome sequencing and annotation.</title>
        <authorList>
            <consortium name="The Broad Institute Genomics Platform"/>
            <consortium name="The Broad Institute Genome Sequencing Center for Infectious Disease"/>
            <person name="Wu L."/>
            <person name="Ma J."/>
        </authorList>
    </citation>
    <scope>NUCLEOTIDE SEQUENCE [LARGE SCALE GENOMIC DNA]</scope>
    <source>
        <strain evidence="2">CGMCC 4.1621</strain>
    </source>
</reference>
<proteinExistence type="predicted"/>
<evidence type="ECO:0000313" key="2">
    <source>
        <dbReference type="Proteomes" id="UP001596410"/>
    </source>
</evidence>
<dbReference type="RefSeq" id="WP_204711341.1">
    <property type="nucleotide sequence ID" value="NZ_JBHSZV010000018.1"/>
</dbReference>
<sequence length="60" mass="7022">MKHTECCSICSKKTDNGIYLLRIYICSSCEKEMIDTSTDDPKYKFFVKKMNEAHRSIIHS</sequence>
<dbReference type="Proteomes" id="UP001596410">
    <property type="component" value="Unassembled WGS sequence"/>
</dbReference>
<accession>A0ABW2EHE2</accession>
<dbReference type="InterPro" id="IPR019700">
    <property type="entry name" value="Sigma-G_inhibitor_Gin"/>
</dbReference>
<keyword evidence="2" id="KW-1185">Reference proteome</keyword>
<dbReference type="Pfam" id="PF10764">
    <property type="entry name" value="Gin"/>
    <property type="match status" value="1"/>
</dbReference>
<dbReference type="EMBL" id="JBHSZV010000018">
    <property type="protein sequence ID" value="MFC7061739.1"/>
    <property type="molecule type" value="Genomic_DNA"/>
</dbReference>